<sequence>MKETDHEQKDAVRNCFSCFCSQNENLLATGVKTDRRRHHCHGPGRVTDRTHNCHVGSWGALRGDILDSSVRGGDRGRERETLLPAGPSPLSGRAPEGPDPRRRRPEDAPNRDDLNTSGYASEWPHRVRSFLREPCRLRRKEESRASATPSGKAGGRRGRRGVVTAAIESRDPDFTALCIDCVPPPHVTLSITVSAVGAASVPRSSGKSARESDLENCRLRWVTLSGRSFIAELAAATPLARGPGDAWEAAREHAAPRRRAKDQQACACACF</sequence>
<protein>
    <submittedName>
        <fullName evidence="2">Uncharacterized protein</fullName>
    </submittedName>
</protein>
<evidence type="ECO:0000313" key="2">
    <source>
        <dbReference type="EMBL" id="KAJ8363708.1"/>
    </source>
</evidence>
<dbReference type="Proteomes" id="UP001152622">
    <property type="component" value="Chromosome 4"/>
</dbReference>
<reference evidence="2" key="1">
    <citation type="journal article" date="2023" name="Science">
        <title>Genome structures resolve the early diversification of teleost fishes.</title>
        <authorList>
            <person name="Parey E."/>
            <person name="Louis A."/>
            <person name="Montfort J."/>
            <person name="Bouchez O."/>
            <person name="Roques C."/>
            <person name="Iampietro C."/>
            <person name="Lluch J."/>
            <person name="Castinel A."/>
            <person name="Donnadieu C."/>
            <person name="Desvignes T."/>
            <person name="Floi Bucao C."/>
            <person name="Jouanno E."/>
            <person name="Wen M."/>
            <person name="Mejri S."/>
            <person name="Dirks R."/>
            <person name="Jansen H."/>
            <person name="Henkel C."/>
            <person name="Chen W.J."/>
            <person name="Zahm M."/>
            <person name="Cabau C."/>
            <person name="Klopp C."/>
            <person name="Thompson A.W."/>
            <person name="Robinson-Rechavi M."/>
            <person name="Braasch I."/>
            <person name="Lecointre G."/>
            <person name="Bobe J."/>
            <person name="Postlethwait J.H."/>
            <person name="Berthelot C."/>
            <person name="Roest Crollius H."/>
            <person name="Guiguen Y."/>
        </authorList>
    </citation>
    <scope>NUCLEOTIDE SEQUENCE</scope>
    <source>
        <strain evidence="2">WJC10195</strain>
    </source>
</reference>
<name>A0A9Q1J2U6_SYNKA</name>
<evidence type="ECO:0000256" key="1">
    <source>
        <dbReference type="SAM" id="MobiDB-lite"/>
    </source>
</evidence>
<feature type="region of interest" description="Disordered" evidence="1">
    <location>
        <begin position="138"/>
        <end position="160"/>
    </location>
</feature>
<keyword evidence="3" id="KW-1185">Reference proteome</keyword>
<feature type="compositionally biased region" description="Basic and acidic residues" evidence="1">
    <location>
        <begin position="96"/>
        <end position="114"/>
    </location>
</feature>
<feature type="compositionally biased region" description="Basic and acidic residues" evidence="1">
    <location>
        <begin position="72"/>
        <end position="81"/>
    </location>
</feature>
<gene>
    <name evidence="2" type="ORF">SKAU_G00125390</name>
</gene>
<proteinExistence type="predicted"/>
<dbReference type="EMBL" id="JAINUF010000004">
    <property type="protein sequence ID" value="KAJ8363708.1"/>
    <property type="molecule type" value="Genomic_DNA"/>
</dbReference>
<organism evidence="2 3">
    <name type="scientific">Synaphobranchus kaupii</name>
    <name type="common">Kaup's arrowtooth eel</name>
    <dbReference type="NCBI Taxonomy" id="118154"/>
    <lineage>
        <taxon>Eukaryota</taxon>
        <taxon>Metazoa</taxon>
        <taxon>Chordata</taxon>
        <taxon>Craniata</taxon>
        <taxon>Vertebrata</taxon>
        <taxon>Euteleostomi</taxon>
        <taxon>Actinopterygii</taxon>
        <taxon>Neopterygii</taxon>
        <taxon>Teleostei</taxon>
        <taxon>Anguilliformes</taxon>
        <taxon>Synaphobranchidae</taxon>
        <taxon>Synaphobranchus</taxon>
    </lineage>
</organism>
<accession>A0A9Q1J2U6</accession>
<comment type="caution">
    <text evidence="2">The sequence shown here is derived from an EMBL/GenBank/DDBJ whole genome shotgun (WGS) entry which is preliminary data.</text>
</comment>
<feature type="region of interest" description="Disordered" evidence="1">
    <location>
        <begin position="64"/>
        <end position="119"/>
    </location>
</feature>
<dbReference type="AlphaFoldDB" id="A0A9Q1J2U6"/>
<evidence type="ECO:0000313" key="3">
    <source>
        <dbReference type="Proteomes" id="UP001152622"/>
    </source>
</evidence>